<proteinExistence type="predicted"/>
<feature type="region of interest" description="Disordered" evidence="1">
    <location>
        <begin position="212"/>
        <end position="265"/>
    </location>
</feature>
<protein>
    <submittedName>
        <fullName evidence="2">(salmon louse) hypothetical protein</fullName>
    </submittedName>
</protein>
<dbReference type="AlphaFoldDB" id="A0A7R8CBM4"/>
<feature type="compositionally biased region" description="Polar residues" evidence="1">
    <location>
        <begin position="221"/>
        <end position="230"/>
    </location>
</feature>
<keyword evidence="3" id="KW-1185">Reference proteome</keyword>
<accession>A0A7R8CBM4</accession>
<name>A0A7R8CBM4_LEPSM</name>
<gene>
    <name evidence="2" type="ORF">LSAA_1162</name>
</gene>
<sequence>MGGTDDKQSLSPFPQSFTVRPSDLPVDAQLEIIDVKSDVELKNKFASVGFNTCYKYLLPGYPILTTLTAKMLSKKRPVALNERQRSSSVPNVLEEDSNPYYPPFDIVPQSPQFPIPKRDSTGFTITKKLGNFPHELSLNIRHNHPTLGLSDLQLQSNPIPSFISPKMNRRQGVLSLGLPDHMNLFKKSRPNTPASTISRSRDAYDEFLLSSSGLSSGSHSPNNQYSTPIDSSPPPLAPKGLSIGPPPPVIRFANRNFLNQGRDDD</sequence>
<dbReference type="EMBL" id="HG994580">
    <property type="protein sequence ID" value="CAF2754548.1"/>
    <property type="molecule type" value="Genomic_DNA"/>
</dbReference>
<evidence type="ECO:0000313" key="2">
    <source>
        <dbReference type="EMBL" id="CAF2754548.1"/>
    </source>
</evidence>
<evidence type="ECO:0000313" key="3">
    <source>
        <dbReference type="Proteomes" id="UP000675881"/>
    </source>
</evidence>
<reference evidence="2" key="1">
    <citation type="submission" date="2021-02" db="EMBL/GenBank/DDBJ databases">
        <authorList>
            <person name="Bekaert M."/>
        </authorList>
    </citation>
    <scope>NUCLEOTIDE SEQUENCE</scope>
    <source>
        <strain evidence="2">IoA-00</strain>
    </source>
</reference>
<evidence type="ECO:0000256" key="1">
    <source>
        <dbReference type="SAM" id="MobiDB-lite"/>
    </source>
</evidence>
<dbReference type="Proteomes" id="UP000675881">
    <property type="component" value="Chromosome 1"/>
</dbReference>
<organism evidence="2 3">
    <name type="scientific">Lepeophtheirus salmonis</name>
    <name type="common">Salmon louse</name>
    <name type="synonym">Caligus salmonis</name>
    <dbReference type="NCBI Taxonomy" id="72036"/>
    <lineage>
        <taxon>Eukaryota</taxon>
        <taxon>Metazoa</taxon>
        <taxon>Ecdysozoa</taxon>
        <taxon>Arthropoda</taxon>
        <taxon>Crustacea</taxon>
        <taxon>Multicrustacea</taxon>
        <taxon>Hexanauplia</taxon>
        <taxon>Copepoda</taxon>
        <taxon>Siphonostomatoida</taxon>
        <taxon>Caligidae</taxon>
        <taxon>Lepeophtheirus</taxon>
    </lineage>
</organism>